<keyword evidence="5 13" id="KW-0479">Metal-binding</keyword>
<feature type="binding site" evidence="13">
    <location>
        <position position="157"/>
    </location>
    <ligand>
        <name>[4Fe-4S] cluster</name>
        <dbReference type="ChEBI" id="CHEBI:49883"/>
        <label>2</label>
        <note>4Fe-4S-S-AdoMet</note>
    </ligand>
</feature>
<dbReference type="SFLD" id="SFLDG01082">
    <property type="entry name" value="B12-binding_domain_containing"/>
    <property type="match status" value="1"/>
</dbReference>
<keyword evidence="18" id="KW-1185">Reference proteome</keyword>
<evidence type="ECO:0000256" key="13">
    <source>
        <dbReference type="HAMAP-Rule" id="MF_01864"/>
    </source>
</evidence>
<dbReference type="GO" id="GO:0051539">
    <property type="term" value="F:4 iron, 4 sulfur cluster binding"/>
    <property type="evidence" value="ECO:0007669"/>
    <property type="project" value="UniProtKB-UniRule"/>
</dbReference>
<dbReference type="InterPro" id="IPR020612">
    <property type="entry name" value="Methylthiotransferase_CS"/>
</dbReference>
<dbReference type="FunFam" id="3.40.50.12160:FF:000003">
    <property type="entry name" value="CDK5 regulatory subunit-associated protein 1"/>
    <property type="match status" value="1"/>
</dbReference>
<dbReference type="HAMAP" id="MF_01864">
    <property type="entry name" value="tRNA_metthiotr_MiaB"/>
    <property type="match status" value="1"/>
</dbReference>
<dbReference type="RefSeq" id="WP_183860728.1">
    <property type="nucleotide sequence ID" value="NZ_JACHFH010000012.1"/>
</dbReference>
<feature type="binding site" evidence="13">
    <location>
        <position position="49"/>
    </location>
    <ligand>
        <name>[4Fe-4S] cluster</name>
        <dbReference type="ChEBI" id="CHEBI:49883"/>
        <label>1</label>
    </ligand>
</feature>
<evidence type="ECO:0000259" key="14">
    <source>
        <dbReference type="PROSITE" id="PS50926"/>
    </source>
</evidence>
<feature type="domain" description="Radical SAM core" evidence="16">
    <location>
        <begin position="143"/>
        <end position="372"/>
    </location>
</feature>
<dbReference type="FunFam" id="3.80.30.20:FF:000001">
    <property type="entry name" value="tRNA-2-methylthio-N(6)-dimethylallyladenosine synthase 2"/>
    <property type="match status" value="1"/>
</dbReference>
<dbReference type="InterPro" id="IPR002792">
    <property type="entry name" value="TRAM_dom"/>
</dbReference>
<dbReference type="EMBL" id="JACHFH010000012">
    <property type="protein sequence ID" value="MBB5336099.1"/>
    <property type="molecule type" value="Genomic_DNA"/>
</dbReference>
<dbReference type="InterPro" id="IPR038135">
    <property type="entry name" value="Methylthiotransferase_N_sf"/>
</dbReference>
<feature type="domain" description="MTTase N-terminal" evidence="15">
    <location>
        <begin position="4"/>
        <end position="120"/>
    </location>
</feature>
<dbReference type="AlphaFoldDB" id="A0A840UGG0"/>
<sequence>MEHNRYKVFTYGCQMNESDSLRMGTQLEQLGYKSTENLEDATIILINTCCVRESAEKKIHGKIGEIKNLKRKNPEIILGVVGCMAQKEGEKLFRKAPHIDFVLGTNKIHELNNVINDIKMSRHHMTNLAPDDGGMPQEVLPPTSDALSVWVPITYGCNNFCTYCIVPYVRGREHSRPMSAIIDEVQNYSKTGVKEVTLLGQNVNSYGKELTDTSFAKLLYELDKIDGIERVRYMTSHPRDLSDEVIDVIRNSRHICSHFHLPVQHGSDRILKAMNRGYTIENYRNLIKKVRTAVPDCSLTTDIIVGFPGETDEDFKDMLEFIKEMRYDAAYTFLYSKRSGTPAATMENQVEEKVKKERLNKLMAVQNEISLEINKKLEGSVVEVMVEGPSRTDEAVYTGRTSNNKIVLWEKRGQEQAGDLVQVKINHAQTWVLKGDAIYG</sequence>
<evidence type="ECO:0000256" key="3">
    <source>
        <dbReference type="ARBA" id="ARBA00022679"/>
    </source>
</evidence>
<name>A0A840UGG0_9FIRM</name>
<dbReference type="PANTHER" id="PTHR43020:SF2">
    <property type="entry name" value="MITOCHONDRIAL TRNA METHYLTHIOTRANSFERASE CDK5RAP1"/>
    <property type="match status" value="1"/>
</dbReference>
<evidence type="ECO:0000313" key="18">
    <source>
        <dbReference type="Proteomes" id="UP000559117"/>
    </source>
</evidence>
<evidence type="ECO:0000313" key="17">
    <source>
        <dbReference type="EMBL" id="MBB5336099.1"/>
    </source>
</evidence>
<dbReference type="Gene3D" id="3.80.30.20">
    <property type="entry name" value="tm_1862 like domain"/>
    <property type="match status" value="1"/>
</dbReference>
<comment type="similarity">
    <text evidence="13">Belongs to the methylthiotransferase family. MiaB subfamily.</text>
</comment>
<feature type="binding site" evidence="13">
    <location>
        <position position="13"/>
    </location>
    <ligand>
        <name>[4Fe-4S] cluster</name>
        <dbReference type="ChEBI" id="CHEBI:49883"/>
        <label>1</label>
    </ligand>
</feature>
<evidence type="ECO:0000256" key="1">
    <source>
        <dbReference type="ARBA" id="ARBA00003234"/>
    </source>
</evidence>
<keyword evidence="7 13" id="KW-0411">Iron-sulfur</keyword>
<dbReference type="Pfam" id="PF04055">
    <property type="entry name" value="Radical_SAM"/>
    <property type="match status" value="1"/>
</dbReference>
<comment type="cofactor">
    <cofactor evidence="13">
        <name>[4Fe-4S] cluster</name>
        <dbReference type="ChEBI" id="CHEBI:49883"/>
    </cofactor>
    <text evidence="13">Binds 2 [4Fe-4S] clusters. One cluster is coordinated with 3 cysteines and an exchangeable S-adenosyl-L-methionine.</text>
</comment>
<protein>
    <recommendedName>
        <fullName evidence="10 13">tRNA-2-methylthio-N(6)-dimethylallyladenosine synthase</fullName>
        <ecNumber evidence="8 13">2.8.4.3</ecNumber>
    </recommendedName>
    <alternativeName>
        <fullName evidence="12 13">(Dimethylallyl)adenosine tRNA methylthiotransferase MiaB</fullName>
    </alternativeName>
    <alternativeName>
        <fullName evidence="11 13">tRNA-i(6)A37 methylthiotransferase</fullName>
    </alternativeName>
</protein>
<organism evidence="17 18">
    <name type="scientific">Pectinatus brassicae</name>
    <dbReference type="NCBI Taxonomy" id="862415"/>
    <lineage>
        <taxon>Bacteria</taxon>
        <taxon>Bacillati</taxon>
        <taxon>Bacillota</taxon>
        <taxon>Negativicutes</taxon>
        <taxon>Selenomonadales</taxon>
        <taxon>Selenomonadaceae</taxon>
        <taxon>Pectinatus</taxon>
    </lineage>
</organism>
<evidence type="ECO:0000259" key="15">
    <source>
        <dbReference type="PROSITE" id="PS51449"/>
    </source>
</evidence>
<keyword evidence="3 13" id="KW-0808">Transferase</keyword>
<keyword evidence="13" id="KW-0819">tRNA processing</keyword>
<dbReference type="InterPro" id="IPR005839">
    <property type="entry name" value="Methylthiotransferase"/>
</dbReference>
<dbReference type="PROSITE" id="PS50926">
    <property type="entry name" value="TRAM"/>
    <property type="match status" value="1"/>
</dbReference>
<dbReference type="SUPFAM" id="SSF102114">
    <property type="entry name" value="Radical SAM enzymes"/>
    <property type="match status" value="1"/>
</dbReference>
<evidence type="ECO:0000256" key="2">
    <source>
        <dbReference type="ARBA" id="ARBA00022485"/>
    </source>
</evidence>
<evidence type="ECO:0000256" key="6">
    <source>
        <dbReference type="ARBA" id="ARBA00023004"/>
    </source>
</evidence>
<dbReference type="GO" id="GO:0035597">
    <property type="term" value="F:tRNA-2-methylthio-N(6)-dimethylallyladenosine(37) synthase activity"/>
    <property type="evidence" value="ECO:0007669"/>
    <property type="project" value="UniProtKB-EC"/>
</dbReference>
<dbReference type="GO" id="GO:0046872">
    <property type="term" value="F:metal ion binding"/>
    <property type="evidence" value="ECO:0007669"/>
    <property type="project" value="UniProtKB-KW"/>
</dbReference>
<dbReference type="CDD" id="cd01335">
    <property type="entry name" value="Radical_SAM"/>
    <property type="match status" value="1"/>
</dbReference>
<dbReference type="NCBIfam" id="TIGR01574">
    <property type="entry name" value="miaB-methiolase"/>
    <property type="match status" value="1"/>
</dbReference>
<dbReference type="Pfam" id="PF00919">
    <property type="entry name" value="UPF0004"/>
    <property type="match status" value="1"/>
</dbReference>
<dbReference type="PANTHER" id="PTHR43020">
    <property type="entry name" value="CDK5 REGULATORY SUBUNIT-ASSOCIATED PROTEIN 1"/>
    <property type="match status" value="1"/>
</dbReference>
<dbReference type="Pfam" id="PF01938">
    <property type="entry name" value="TRAM"/>
    <property type="match status" value="1"/>
</dbReference>
<dbReference type="SMART" id="SM00729">
    <property type="entry name" value="Elp3"/>
    <property type="match status" value="1"/>
</dbReference>
<accession>A0A840UGG0</accession>
<evidence type="ECO:0000256" key="8">
    <source>
        <dbReference type="ARBA" id="ARBA00033765"/>
    </source>
</evidence>
<evidence type="ECO:0000259" key="16">
    <source>
        <dbReference type="PROSITE" id="PS51918"/>
    </source>
</evidence>
<dbReference type="SFLD" id="SFLDS00029">
    <property type="entry name" value="Radical_SAM"/>
    <property type="match status" value="1"/>
</dbReference>
<dbReference type="InterPro" id="IPR058240">
    <property type="entry name" value="rSAM_sf"/>
</dbReference>
<dbReference type="EC" id="2.8.4.3" evidence="8 13"/>
<comment type="subunit">
    <text evidence="13">Monomer.</text>
</comment>
<comment type="catalytic activity">
    <reaction evidence="9 13">
        <text>N(6)-dimethylallyladenosine(37) in tRNA + (sulfur carrier)-SH + AH2 + 2 S-adenosyl-L-methionine = 2-methylsulfanyl-N(6)-dimethylallyladenosine(37) in tRNA + (sulfur carrier)-H + 5'-deoxyadenosine + L-methionine + A + S-adenosyl-L-homocysteine + 2 H(+)</text>
        <dbReference type="Rhea" id="RHEA:37067"/>
        <dbReference type="Rhea" id="RHEA-COMP:10375"/>
        <dbReference type="Rhea" id="RHEA-COMP:10376"/>
        <dbReference type="Rhea" id="RHEA-COMP:14737"/>
        <dbReference type="Rhea" id="RHEA-COMP:14739"/>
        <dbReference type="ChEBI" id="CHEBI:13193"/>
        <dbReference type="ChEBI" id="CHEBI:15378"/>
        <dbReference type="ChEBI" id="CHEBI:17319"/>
        <dbReference type="ChEBI" id="CHEBI:17499"/>
        <dbReference type="ChEBI" id="CHEBI:29917"/>
        <dbReference type="ChEBI" id="CHEBI:57844"/>
        <dbReference type="ChEBI" id="CHEBI:57856"/>
        <dbReference type="ChEBI" id="CHEBI:59789"/>
        <dbReference type="ChEBI" id="CHEBI:64428"/>
        <dbReference type="ChEBI" id="CHEBI:74415"/>
        <dbReference type="ChEBI" id="CHEBI:74417"/>
        <dbReference type="EC" id="2.8.4.3"/>
    </reaction>
</comment>
<dbReference type="InterPro" id="IPR023404">
    <property type="entry name" value="rSAM_horseshoe"/>
</dbReference>
<dbReference type="PROSITE" id="PS51918">
    <property type="entry name" value="RADICAL_SAM"/>
    <property type="match status" value="1"/>
</dbReference>
<gene>
    <name evidence="13" type="primary">miaB</name>
    <name evidence="17" type="ORF">HNR32_001243</name>
</gene>
<dbReference type="SFLD" id="SFLDG01061">
    <property type="entry name" value="methylthiotransferase"/>
    <property type="match status" value="1"/>
</dbReference>
<feature type="binding site" evidence="13">
    <location>
        <position position="83"/>
    </location>
    <ligand>
        <name>[4Fe-4S] cluster</name>
        <dbReference type="ChEBI" id="CHEBI:49883"/>
        <label>1</label>
    </ligand>
</feature>
<comment type="function">
    <text evidence="1 13">Catalyzes the methylthiolation of N6-(dimethylallyl)adenosine (i(6)A), leading to the formation of 2-methylthio-N6-(dimethylallyl)adenosine (ms(2)i(6)A) at position 37 in tRNAs that read codons beginning with uridine.</text>
</comment>
<dbReference type="Proteomes" id="UP000559117">
    <property type="component" value="Unassembled WGS sequence"/>
</dbReference>
<proteinExistence type="inferred from homology"/>
<dbReference type="InterPro" id="IPR006463">
    <property type="entry name" value="MiaB_methiolase"/>
</dbReference>
<dbReference type="Gene3D" id="3.40.50.12160">
    <property type="entry name" value="Methylthiotransferase, N-terminal domain"/>
    <property type="match status" value="1"/>
</dbReference>
<keyword evidence="13" id="KW-0963">Cytoplasm</keyword>
<dbReference type="GO" id="GO:0005829">
    <property type="term" value="C:cytosol"/>
    <property type="evidence" value="ECO:0007669"/>
    <property type="project" value="TreeGrafter"/>
</dbReference>
<feature type="binding site" evidence="13">
    <location>
        <position position="161"/>
    </location>
    <ligand>
        <name>[4Fe-4S] cluster</name>
        <dbReference type="ChEBI" id="CHEBI:49883"/>
        <label>2</label>
        <note>4Fe-4S-S-AdoMet</note>
    </ligand>
</feature>
<feature type="domain" description="TRAM" evidence="14">
    <location>
        <begin position="375"/>
        <end position="439"/>
    </location>
</feature>
<dbReference type="InterPro" id="IPR006638">
    <property type="entry name" value="Elp3/MiaA/NifB-like_rSAM"/>
</dbReference>
<dbReference type="InterPro" id="IPR007197">
    <property type="entry name" value="rSAM"/>
</dbReference>
<dbReference type="NCBIfam" id="TIGR00089">
    <property type="entry name" value="MiaB/RimO family radical SAM methylthiotransferase"/>
    <property type="match status" value="1"/>
</dbReference>
<keyword evidence="6 13" id="KW-0408">Iron</keyword>
<evidence type="ECO:0000256" key="5">
    <source>
        <dbReference type="ARBA" id="ARBA00022723"/>
    </source>
</evidence>
<evidence type="ECO:0000256" key="10">
    <source>
        <dbReference type="ARBA" id="ARBA00068570"/>
    </source>
</evidence>
<evidence type="ECO:0000256" key="7">
    <source>
        <dbReference type="ARBA" id="ARBA00023014"/>
    </source>
</evidence>
<feature type="binding site" evidence="13">
    <location>
        <position position="164"/>
    </location>
    <ligand>
        <name>[4Fe-4S] cluster</name>
        <dbReference type="ChEBI" id="CHEBI:49883"/>
        <label>2</label>
        <note>4Fe-4S-S-AdoMet</note>
    </ligand>
</feature>
<keyword evidence="2 13" id="KW-0004">4Fe-4S</keyword>
<reference evidence="17 18" key="1">
    <citation type="submission" date="2020-08" db="EMBL/GenBank/DDBJ databases">
        <title>Genomic Encyclopedia of Type Strains, Phase IV (KMG-IV): sequencing the most valuable type-strain genomes for metagenomic binning, comparative biology and taxonomic classification.</title>
        <authorList>
            <person name="Goeker M."/>
        </authorList>
    </citation>
    <scope>NUCLEOTIDE SEQUENCE [LARGE SCALE GENOMIC DNA]</scope>
    <source>
        <strain evidence="17 18">DSM 24661</strain>
    </source>
</reference>
<comment type="subcellular location">
    <subcellularLocation>
        <location evidence="13">Cytoplasm</location>
    </subcellularLocation>
</comment>
<dbReference type="SFLD" id="SFLDF00273">
    <property type="entry name" value="(dimethylallyl)adenosine_tRNA"/>
    <property type="match status" value="1"/>
</dbReference>
<evidence type="ECO:0000256" key="9">
    <source>
        <dbReference type="ARBA" id="ARBA00051425"/>
    </source>
</evidence>
<evidence type="ECO:0000256" key="11">
    <source>
        <dbReference type="ARBA" id="ARBA00080698"/>
    </source>
</evidence>
<keyword evidence="4 13" id="KW-0949">S-adenosyl-L-methionine</keyword>
<dbReference type="PROSITE" id="PS01278">
    <property type="entry name" value="MTTASE_RADICAL"/>
    <property type="match status" value="1"/>
</dbReference>
<evidence type="ECO:0000256" key="12">
    <source>
        <dbReference type="ARBA" id="ARBA00081141"/>
    </source>
</evidence>
<dbReference type="PROSITE" id="PS51449">
    <property type="entry name" value="MTTASE_N"/>
    <property type="match status" value="1"/>
</dbReference>
<evidence type="ECO:0000256" key="4">
    <source>
        <dbReference type="ARBA" id="ARBA00022691"/>
    </source>
</evidence>
<dbReference type="InterPro" id="IPR013848">
    <property type="entry name" value="Methylthiotransferase_N"/>
</dbReference>
<comment type="caution">
    <text evidence="17">The sequence shown here is derived from an EMBL/GenBank/DDBJ whole genome shotgun (WGS) entry which is preliminary data.</text>
</comment>